<dbReference type="InterPro" id="IPR050482">
    <property type="entry name" value="Sensor_HK_TwoCompSys"/>
</dbReference>
<keyword evidence="9" id="KW-0812">Transmembrane</keyword>
<gene>
    <name evidence="11" type="ORF">BJ987_006186</name>
</gene>
<evidence type="ECO:0000256" key="3">
    <source>
        <dbReference type="ARBA" id="ARBA00022553"/>
    </source>
</evidence>
<evidence type="ECO:0000256" key="1">
    <source>
        <dbReference type="ARBA" id="ARBA00000085"/>
    </source>
</evidence>
<dbReference type="InterPro" id="IPR036890">
    <property type="entry name" value="HATPase_C_sf"/>
</dbReference>
<dbReference type="InterPro" id="IPR011712">
    <property type="entry name" value="Sig_transdc_His_kin_sub3_dim/P"/>
</dbReference>
<keyword evidence="7" id="KW-0067">ATP-binding</keyword>
<dbReference type="Pfam" id="PF02518">
    <property type="entry name" value="HATPase_c"/>
    <property type="match status" value="1"/>
</dbReference>
<keyword evidence="5" id="KW-0547">Nucleotide-binding</keyword>
<feature type="domain" description="Histidine kinase/HSP90-like ATPase" evidence="10">
    <location>
        <begin position="275"/>
        <end position="364"/>
    </location>
</feature>
<evidence type="ECO:0000259" key="10">
    <source>
        <dbReference type="SMART" id="SM00387"/>
    </source>
</evidence>
<evidence type="ECO:0000256" key="7">
    <source>
        <dbReference type="ARBA" id="ARBA00022840"/>
    </source>
</evidence>
<dbReference type="Proteomes" id="UP001519325">
    <property type="component" value="Unassembled WGS sequence"/>
</dbReference>
<dbReference type="Pfam" id="PF07730">
    <property type="entry name" value="HisKA_3"/>
    <property type="match status" value="1"/>
</dbReference>
<feature type="transmembrane region" description="Helical" evidence="9">
    <location>
        <begin position="111"/>
        <end position="131"/>
    </location>
</feature>
<dbReference type="GO" id="GO:0016301">
    <property type="term" value="F:kinase activity"/>
    <property type="evidence" value="ECO:0007669"/>
    <property type="project" value="UniProtKB-KW"/>
</dbReference>
<dbReference type="PANTHER" id="PTHR24421:SF10">
    <property type="entry name" value="NITRATE_NITRITE SENSOR PROTEIN NARQ"/>
    <property type="match status" value="1"/>
</dbReference>
<dbReference type="Gene3D" id="1.20.5.1930">
    <property type="match status" value="1"/>
</dbReference>
<feature type="transmembrane region" description="Helical" evidence="9">
    <location>
        <begin position="78"/>
        <end position="99"/>
    </location>
</feature>
<keyword evidence="9" id="KW-1133">Transmembrane helix</keyword>
<comment type="caution">
    <text evidence="11">The sequence shown here is derived from an EMBL/GenBank/DDBJ whole genome shotgun (WGS) entry which is preliminary data.</text>
</comment>
<dbReference type="EC" id="2.7.13.3" evidence="2"/>
<comment type="catalytic activity">
    <reaction evidence="1">
        <text>ATP + protein L-histidine = ADP + protein N-phospho-L-histidine.</text>
        <dbReference type="EC" id="2.7.13.3"/>
    </reaction>
</comment>
<dbReference type="PANTHER" id="PTHR24421">
    <property type="entry name" value="NITRATE/NITRITE SENSOR PROTEIN NARX-RELATED"/>
    <property type="match status" value="1"/>
</dbReference>
<evidence type="ECO:0000256" key="5">
    <source>
        <dbReference type="ARBA" id="ARBA00022741"/>
    </source>
</evidence>
<evidence type="ECO:0000313" key="12">
    <source>
        <dbReference type="Proteomes" id="UP001519325"/>
    </source>
</evidence>
<dbReference type="SUPFAM" id="SSF55874">
    <property type="entry name" value="ATPase domain of HSP90 chaperone/DNA topoisomerase II/histidine kinase"/>
    <property type="match status" value="1"/>
</dbReference>
<keyword evidence="9" id="KW-0472">Membrane</keyword>
<name>A0ABS4QNJ8_9NOCA</name>
<protein>
    <recommendedName>
        <fullName evidence="2">histidine kinase</fullName>
        <ecNumber evidence="2">2.7.13.3</ecNumber>
    </recommendedName>
</protein>
<accession>A0ABS4QNJ8</accession>
<dbReference type="EMBL" id="JAGGMR010000001">
    <property type="protein sequence ID" value="MBP2193285.1"/>
    <property type="molecule type" value="Genomic_DNA"/>
</dbReference>
<evidence type="ECO:0000256" key="4">
    <source>
        <dbReference type="ARBA" id="ARBA00022679"/>
    </source>
</evidence>
<keyword evidence="8" id="KW-0902">Two-component regulatory system</keyword>
<keyword evidence="6 11" id="KW-0418">Kinase</keyword>
<keyword evidence="4" id="KW-0808">Transferase</keyword>
<dbReference type="CDD" id="cd16917">
    <property type="entry name" value="HATPase_UhpB-NarQ-NarX-like"/>
    <property type="match status" value="1"/>
</dbReference>
<proteinExistence type="predicted"/>
<dbReference type="InterPro" id="IPR003594">
    <property type="entry name" value="HATPase_dom"/>
</dbReference>
<organism evidence="11 12">
    <name type="scientific">Nocardia goodfellowii</name>
    <dbReference type="NCBI Taxonomy" id="882446"/>
    <lineage>
        <taxon>Bacteria</taxon>
        <taxon>Bacillati</taxon>
        <taxon>Actinomycetota</taxon>
        <taxon>Actinomycetes</taxon>
        <taxon>Mycobacteriales</taxon>
        <taxon>Nocardiaceae</taxon>
        <taxon>Nocardia</taxon>
    </lineage>
</organism>
<evidence type="ECO:0000256" key="8">
    <source>
        <dbReference type="ARBA" id="ARBA00023012"/>
    </source>
</evidence>
<evidence type="ECO:0000256" key="9">
    <source>
        <dbReference type="SAM" id="Phobius"/>
    </source>
</evidence>
<dbReference type="SMART" id="SM00387">
    <property type="entry name" value="HATPase_c"/>
    <property type="match status" value="1"/>
</dbReference>
<evidence type="ECO:0000256" key="2">
    <source>
        <dbReference type="ARBA" id="ARBA00012438"/>
    </source>
</evidence>
<sequence length="364" mass="39162">MIMAKLPDSFVRAIRALVGAIFGTITALTGLFAALAGRDTRLPRQVRRDRQRLVRWFGASAVGDLPDRDPRRYVLARSAYGIVGGVLLVGVLVAAVGYFSWAVELTARGRIPIQTGAVTMAVGAVGVYLCARFAIALGRWDVTLALRFLAADPTQHRLRELERTRADVVRAVDDERRRIERALHDGVQQRAVALALQLGRARRRTSGETAELVTELDRAAVEAGQLIRDLREVAWRIYPAVLDEHGLEVALRGLSAHTTMPLRLEVHLDRPPEPAIAAAAYFVVAEAVTNAVKHSGAHTVSVSVGTTMDRLTAEVHDDGCGGADPAGTGLTGLRRRVAALDGTLHVRSPAGGPTVLRAELPCAS</sequence>
<keyword evidence="12" id="KW-1185">Reference proteome</keyword>
<feature type="transmembrane region" description="Helical" evidence="9">
    <location>
        <begin position="13"/>
        <end position="37"/>
    </location>
</feature>
<evidence type="ECO:0000313" key="11">
    <source>
        <dbReference type="EMBL" id="MBP2193285.1"/>
    </source>
</evidence>
<evidence type="ECO:0000256" key="6">
    <source>
        <dbReference type="ARBA" id="ARBA00022777"/>
    </source>
</evidence>
<dbReference type="Gene3D" id="3.30.565.10">
    <property type="entry name" value="Histidine kinase-like ATPase, C-terminal domain"/>
    <property type="match status" value="1"/>
</dbReference>
<keyword evidence="3" id="KW-0597">Phosphoprotein</keyword>
<reference evidence="11 12" key="1">
    <citation type="submission" date="2021-03" db="EMBL/GenBank/DDBJ databases">
        <title>Sequencing the genomes of 1000 actinobacteria strains.</title>
        <authorList>
            <person name="Klenk H.-P."/>
        </authorList>
    </citation>
    <scope>NUCLEOTIDE SEQUENCE [LARGE SCALE GENOMIC DNA]</scope>
    <source>
        <strain evidence="11 12">DSM 45516</strain>
    </source>
</reference>